<accession>A0A7S8IGX1</accession>
<dbReference type="KEGG" id="pmet:G4Y79_09380"/>
<protein>
    <submittedName>
        <fullName evidence="3">Tad domain-containing protein</fullName>
    </submittedName>
</protein>
<reference evidence="3 4" key="1">
    <citation type="submission" date="2020-02" db="EMBL/GenBank/DDBJ databases">
        <authorList>
            <person name="Zheng R.K."/>
            <person name="Sun C.M."/>
        </authorList>
    </citation>
    <scope>NUCLEOTIDE SEQUENCE [LARGE SCALE GENOMIC DNA]</scope>
    <source>
        <strain evidence="4">rifampicinis</strain>
    </source>
</reference>
<gene>
    <name evidence="3" type="ORF">G4Y79_09380</name>
</gene>
<keyword evidence="4" id="KW-1185">Reference proteome</keyword>
<evidence type="ECO:0000313" key="3">
    <source>
        <dbReference type="EMBL" id="QPC84568.1"/>
    </source>
</evidence>
<sequence>MAKQELVKQKVTVQPMKRRFLERMHKAESGQAMVLMMILMVGLLAITGLAVDGGGLYVLNHNAQNAVDAASLSAAYALCTRGDYLNAALDAARENGFDNDGITNTVTVNNPPISGDKMGNSAYVQVSIAAKKPSFFIQIVFREPLGVVALAESFCIPPRIAGDFGGVWAGSEVCNNTVSMTNSGAYIESDIHSNNGLSIGGGGQGITIHGDIDTVGGATIDYSKVTVEGTVTTGVDTRDNPLNYFMADYMPGGTTAAKVVATNPELYTAIFSTADDPDMKSNGTWDPASNRTLEGLYFIDGNVKVNGPKFGDRDGDGHFEGITIVATGNVDFSSGTEGVIQFVDGLIIFSDVEITNCGTTNVSTSGSSTIWQGLVYAPKGAIKQSGSNMTVYGGYIGGSIEFSGSNFRMITDPDMVPARPPLISISQ</sequence>
<dbReference type="InterPro" id="IPR028087">
    <property type="entry name" value="Tad_N"/>
</dbReference>
<evidence type="ECO:0000313" key="4">
    <source>
        <dbReference type="Proteomes" id="UP000594468"/>
    </source>
</evidence>
<evidence type="ECO:0000256" key="1">
    <source>
        <dbReference type="SAM" id="Phobius"/>
    </source>
</evidence>
<dbReference type="RefSeq" id="WP_195172631.1">
    <property type="nucleotide sequence ID" value="NZ_CP062983.1"/>
</dbReference>
<keyword evidence="1" id="KW-0472">Membrane</keyword>
<dbReference type="Proteomes" id="UP000594468">
    <property type="component" value="Chromosome"/>
</dbReference>
<proteinExistence type="predicted"/>
<keyword evidence="1" id="KW-0812">Transmembrane</keyword>
<evidence type="ECO:0000259" key="2">
    <source>
        <dbReference type="Pfam" id="PF13400"/>
    </source>
</evidence>
<name>A0A7S8IGX1_9CHLR</name>
<dbReference type="EMBL" id="CP062983">
    <property type="protein sequence ID" value="QPC84568.1"/>
    <property type="molecule type" value="Genomic_DNA"/>
</dbReference>
<organism evidence="3 4">
    <name type="scientific">Phototrophicus methaneseepsis</name>
    <dbReference type="NCBI Taxonomy" id="2710758"/>
    <lineage>
        <taxon>Bacteria</taxon>
        <taxon>Bacillati</taxon>
        <taxon>Chloroflexota</taxon>
        <taxon>Candidatus Thermofontia</taxon>
        <taxon>Phototrophicales</taxon>
        <taxon>Phototrophicaceae</taxon>
        <taxon>Phototrophicus</taxon>
    </lineage>
</organism>
<dbReference type="Pfam" id="PF13400">
    <property type="entry name" value="Tad"/>
    <property type="match status" value="1"/>
</dbReference>
<dbReference type="AlphaFoldDB" id="A0A7S8IGX1"/>
<keyword evidence="1" id="KW-1133">Transmembrane helix</keyword>
<feature type="transmembrane region" description="Helical" evidence="1">
    <location>
        <begin position="32"/>
        <end position="51"/>
    </location>
</feature>
<feature type="domain" description="Putative Flp pilus-assembly TadG-like N-terminal" evidence="2">
    <location>
        <begin position="30"/>
        <end position="75"/>
    </location>
</feature>